<feature type="transmembrane region" description="Helical" evidence="1">
    <location>
        <begin position="26"/>
        <end position="48"/>
    </location>
</feature>
<comment type="caution">
    <text evidence="2">The sequence shown here is derived from an EMBL/GenBank/DDBJ whole genome shotgun (WGS) entry which is preliminary data.</text>
</comment>
<feature type="transmembrane region" description="Helical" evidence="1">
    <location>
        <begin position="442"/>
        <end position="464"/>
    </location>
</feature>
<feature type="transmembrane region" description="Helical" evidence="1">
    <location>
        <begin position="398"/>
        <end position="415"/>
    </location>
</feature>
<dbReference type="Proteomes" id="UP000247565">
    <property type="component" value="Unassembled WGS sequence"/>
</dbReference>
<protein>
    <submittedName>
        <fullName evidence="2">Uncharacterized protein</fullName>
    </submittedName>
</protein>
<keyword evidence="1" id="KW-1133">Transmembrane helix</keyword>
<gene>
    <name evidence="2" type="ORF">DK869_02170</name>
</gene>
<dbReference type="AlphaFoldDB" id="A0A318N7L9"/>
<reference evidence="2 3" key="1">
    <citation type="submission" date="2018-05" db="EMBL/GenBank/DDBJ databases">
        <title>Reference genomes for bee gut microbiota database.</title>
        <authorList>
            <person name="Ellegaard K.M."/>
        </authorList>
    </citation>
    <scope>NUCLEOTIDE SEQUENCE [LARGE SCALE GENOMIC DNA]</scope>
    <source>
        <strain evidence="2 3">ESL0284</strain>
    </source>
</reference>
<dbReference type="EMBL" id="QGLT01000001">
    <property type="protein sequence ID" value="PXZ01824.1"/>
    <property type="molecule type" value="Genomic_DNA"/>
</dbReference>
<keyword evidence="1" id="KW-0472">Membrane</keyword>
<feature type="transmembrane region" description="Helical" evidence="1">
    <location>
        <begin position="596"/>
        <end position="612"/>
    </location>
</feature>
<evidence type="ECO:0000313" key="3">
    <source>
        <dbReference type="Proteomes" id="UP000247565"/>
    </source>
</evidence>
<evidence type="ECO:0000313" key="2">
    <source>
        <dbReference type="EMBL" id="PXZ01824.1"/>
    </source>
</evidence>
<feature type="transmembrane region" description="Helical" evidence="1">
    <location>
        <begin position="484"/>
        <end position="507"/>
    </location>
</feature>
<keyword evidence="1" id="KW-0812">Transmembrane</keyword>
<proteinExistence type="predicted"/>
<evidence type="ECO:0000256" key="1">
    <source>
        <dbReference type="SAM" id="Phobius"/>
    </source>
</evidence>
<feature type="transmembrane region" description="Helical" evidence="1">
    <location>
        <begin position="102"/>
        <end position="134"/>
    </location>
</feature>
<feature type="transmembrane region" description="Helical" evidence="1">
    <location>
        <begin position="180"/>
        <end position="198"/>
    </location>
</feature>
<name>A0A318N7L9_9PROT</name>
<feature type="transmembrane region" description="Helical" evidence="1">
    <location>
        <begin position="341"/>
        <end position="361"/>
    </location>
</feature>
<keyword evidence="3" id="KW-1185">Reference proteome</keyword>
<sequence length="613" mass="71640">MFYQTSILYLVNVGFIKSERYYFPKLFFSFPLYGSITGAFLAFLALVFHSDPLSFYPFILSDVYKISFYLDGLSCFFLLLLFTTAFLFLYYQPLLSKNCYFLFLNIIAISFFVAGNFFFLIFLLSLVLLIIYQADQKKNLVYWIVFACLLGVMSFLPVMSDNQFSPKDIDFSRIMQSNNIDCLFFLSLLPICFLLGLFDFFHNEKSDEKLNRIGDISFYLICLKSLIGFYVLLRFIISVNDYKFSLILILFTGFLGLTSALRLGWSSLKSVTVYDRLRYLYSLSNALWLELVCILLFSIHFQKLAILSLTYDFLFFGLLIQNLGFALAFLLTSFLKRQINTALSICTFFCLAMLLSGFPPFPGFTLLWGNLQLGMNVIFSHYLFNMIFALFFIGCNSVIFLFLVLGWINLLINLYKKNRHQFNLSSKLSFNFLQKKGKGIRIYLSGLFLLSFCPGIISFLIYPIKKNLIHTEKLYWFAFKNDELQFSFSPVFPMIYLLILAGLFYLVKEKIKFKALINQTKKYVVSEQGVYEGHVDKTSFGFGEKTFIYTLADILLFKKYLVIKRKGYVESVKFYRCFSNYRNYFNLLIWENEQKVFISIIIISLLLIGFFVR</sequence>
<accession>A0A318N7L9</accession>
<organism evidence="2 3">
    <name type="scientific">Commensalibacter melissae</name>
    <dbReference type="NCBI Taxonomy" id="2070537"/>
    <lineage>
        <taxon>Bacteria</taxon>
        <taxon>Pseudomonadati</taxon>
        <taxon>Pseudomonadota</taxon>
        <taxon>Alphaproteobacteria</taxon>
        <taxon>Acetobacterales</taxon>
        <taxon>Acetobacteraceae</taxon>
    </lineage>
</organism>
<feature type="transmembrane region" description="Helical" evidence="1">
    <location>
        <begin position="68"/>
        <end position="90"/>
    </location>
</feature>
<feature type="transmembrane region" description="Helical" evidence="1">
    <location>
        <begin position="140"/>
        <end position="159"/>
    </location>
</feature>
<feature type="transmembrane region" description="Helical" evidence="1">
    <location>
        <begin position="313"/>
        <end position="335"/>
    </location>
</feature>
<feature type="transmembrane region" description="Helical" evidence="1">
    <location>
        <begin position="218"/>
        <end position="237"/>
    </location>
</feature>
<feature type="transmembrane region" description="Helical" evidence="1">
    <location>
        <begin position="244"/>
        <end position="265"/>
    </location>
</feature>